<dbReference type="Pfam" id="PF01381">
    <property type="entry name" value="HTH_3"/>
    <property type="match status" value="1"/>
</dbReference>
<dbReference type="AlphaFoldDB" id="A0A926DXW2"/>
<dbReference type="RefSeq" id="WP_249283476.1">
    <property type="nucleotide sequence ID" value="NZ_JACRST010000019.1"/>
</dbReference>
<evidence type="ECO:0000313" key="2">
    <source>
        <dbReference type="EMBL" id="MBC8547433.1"/>
    </source>
</evidence>
<accession>A0A926DXW2</accession>
<dbReference type="PROSITE" id="PS50943">
    <property type="entry name" value="HTH_CROC1"/>
    <property type="match status" value="1"/>
</dbReference>
<name>A0A926DXW2_9FIRM</name>
<dbReference type="Proteomes" id="UP000653127">
    <property type="component" value="Unassembled WGS sequence"/>
</dbReference>
<organism evidence="2 3">
    <name type="scientific">Ligaoa zhengdingensis</name>
    <dbReference type="NCBI Taxonomy" id="2763658"/>
    <lineage>
        <taxon>Bacteria</taxon>
        <taxon>Bacillati</taxon>
        <taxon>Bacillota</taxon>
        <taxon>Clostridia</taxon>
        <taxon>Eubacteriales</taxon>
        <taxon>Oscillospiraceae</taxon>
        <taxon>Ligaoa</taxon>
    </lineage>
</organism>
<dbReference type="SMART" id="SM00530">
    <property type="entry name" value="HTH_XRE"/>
    <property type="match status" value="1"/>
</dbReference>
<dbReference type="EMBL" id="JACRST010000019">
    <property type="protein sequence ID" value="MBC8547433.1"/>
    <property type="molecule type" value="Genomic_DNA"/>
</dbReference>
<comment type="caution">
    <text evidence="2">The sequence shown here is derived from an EMBL/GenBank/DDBJ whole genome shotgun (WGS) entry which is preliminary data.</text>
</comment>
<dbReference type="SUPFAM" id="SSF47413">
    <property type="entry name" value="lambda repressor-like DNA-binding domains"/>
    <property type="match status" value="1"/>
</dbReference>
<keyword evidence="3" id="KW-1185">Reference proteome</keyword>
<dbReference type="InterPro" id="IPR001387">
    <property type="entry name" value="Cro/C1-type_HTH"/>
</dbReference>
<evidence type="ECO:0000313" key="3">
    <source>
        <dbReference type="Proteomes" id="UP000653127"/>
    </source>
</evidence>
<gene>
    <name evidence="2" type="ORF">H8711_10900</name>
</gene>
<evidence type="ECO:0000259" key="1">
    <source>
        <dbReference type="PROSITE" id="PS50943"/>
    </source>
</evidence>
<dbReference type="Gene3D" id="1.10.260.40">
    <property type="entry name" value="lambda repressor-like DNA-binding domains"/>
    <property type="match status" value="1"/>
</dbReference>
<dbReference type="CDD" id="cd00093">
    <property type="entry name" value="HTH_XRE"/>
    <property type="match status" value="1"/>
</dbReference>
<proteinExistence type="predicted"/>
<feature type="domain" description="HTH cro/C1-type" evidence="1">
    <location>
        <begin position="14"/>
        <end position="70"/>
    </location>
</feature>
<dbReference type="GO" id="GO:0003677">
    <property type="term" value="F:DNA binding"/>
    <property type="evidence" value="ECO:0007669"/>
    <property type="project" value="InterPro"/>
</dbReference>
<protein>
    <submittedName>
        <fullName evidence="2">Helix-turn-helix transcriptional regulator</fullName>
    </submittedName>
</protein>
<reference evidence="2" key="1">
    <citation type="submission" date="2020-08" db="EMBL/GenBank/DDBJ databases">
        <title>Genome public.</title>
        <authorList>
            <person name="Liu C."/>
            <person name="Sun Q."/>
        </authorList>
    </citation>
    <scope>NUCLEOTIDE SEQUENCE</scope>
    <source>
        <strain evidence="2">NSJ-31</strain>
    </source>
</reference>
<dbReference type="InterPro" id="IPR010982">
    <property type="entry name" value="Lambda_DNA-bd_dom_sf"/>
</dbReference>
<sequence>MAISDEIAVFCGNVKILREQHGLTKSEMARIMGVSPASLRRIEAGELPKHLSAGVALRLAGHFGLEPYQLFLPLR</sequence>